<sequence>MIPLTPSLVLACEGPELKGYLSKQSSGIAVRKHMHNGGINSFNFHSSPRMVPHIYKPEVEFVELTIQQFIPRGKTFKEDASNSSPLLNSISKEENSLIARYFGSSGINTWKPSLIAFPGFQCFPSRIHTVRHSFKTTAMLIDTMQNLGELSFTKSKKDLVIEDSIKNHSDPGILTKPKAMQDSAKDCSDDNIGISKKLLLGGICDVEPPSCETPRRKDLHGVTICRPHNYLFGGNFISVNALGGVSVPYVPSLPLVHSVISDILQSGSKKDLVSDNIDDASEIITKKNEATATMLHDSLCLKNALELADATKCSSDRINPGPCSPNDGLQEEYEQMELVFQTPVHAQCAKLTEGGVAETPGDSVKECISLMVGESSKNPSPMELSPRLTHFIEEGIVPESPIAKCKADNSFHASKIPEDELVDMLQKKVWDHMESFSTMSHNVFQRDPHEFTSNSTNVANPIGKTESHNIKETDINSKRKASASPLTAEQSPMANQLTNSSTDDRQMSSGANSVTQAPKYRRLCKYGDKIKKLSCQNLADKYNCSVSKDTGLTTLTKSKLVNCHKGRKNKSKRCPGNFIEEEAEVSEDAQVSEDEVDDEQNEKYEDSFIDDRINPTEENTQAENGGDMVTFYRRSLLTQSPMEIVPKCLVDSVSSIASKSRSYSSEGIYMSLQTPQNGLQSLNVSGGVHSATCHAGSKQGNLVTSRSEQSCMLRETSSRLEDRKKKLTFQNACSIPTESFQQDISHLELSAVDFTHNQVGSDLFCDDEFYQSIDLDAIEAQATELLKNKSRLPEDATPALSLNTPSEINEVPHVNQFSHPSFDLGL</sequence>
<dbReference type="GO" id="GO:0009378">
    <property type="term" value="F:four-way junction helicase activity"/>
    <property type="evidence" value="ECO:0007669"/>
    <property type="project" value="TreeGrafter"/>
</dbReference>
<evidence type="ECO:0000256" key="5">
    <source>
        <dbReference type="SAM" id="MobiDB-lite"/>
    </source>
</evidence>
<dbReference type="GO" id="GO:0016787">
    <property type="term" value="F:hydrolase activity"/>
    <property type="evidence" value="ECO:0007669"/>
    <property type="project" value="UniProtKB-KW"/>
</dbReference>
<feature type="compositionally biased region" description="Basic and acidic residues" evidence="5">
    <location>
        <begin position="465"/>
        <end position="477"/>
    </location>
</feature>
<dbReference type="PANTHER" id="PTHR14025:SF20">
    <property type="entry name" value="FANCONI ANEMIA GROUP M PROTEIN"/>
    <property type="match status" value="1"/>
</dbReference>
<dbReference type="GO" id="GO:0045003">
    <property type="term" value="P:double-strand break repair via synthesis-dependent strand annealing"/>
    <property type="evidence" value="ECO:0007669"/>
    <property type="project" value="TreeGrafter"/>
</dbReference>
<feature type="compositionally biased region" description="Polar residues" evidence="5">
    <location>
        <begin position="484"/>
        <end position="514"/>
    </location>
</feature>
<evidence type="ECO:0000313" key="7">
    <source>
        <dbReference type="Proteomes" id="UP000734854"/>
    </source>
</evidence>
<dbReference type="GO" id="GO:0036297">
    <property type="term" value="P:interstrand cross-link repair"/>
    <property type="evidence" value="ECO:0007669"/>
    <property type="project" value="TreeGrafter"/>
</dbReference>
<gene>
    <name evidence="6" type="ORF">ZIOFF_060078</name>
</gene>
<evidence type="ECO:0000256" key="1">
    <source>
        <dbReference type="ARBA" id="ARBA00022741"/>
    </source>
</evidence>
<dbReference type="Proteomes" id="UP000734854">
    <property type="component" value="Unassembled WGS sequence"/>
</dbReference>
<evidence type="ECO:0000256" key="3">
    <source>
        <dbReference type="ARBA" id="ARBA00022806"/>
    </source>
</evidence>
<accession>A0A8J5F850</accession>
<comment type="caution">
    <text evidence="6">The sequence shown here is derived from an EMBL/GenBank/DDBJ whole genome shotgun (WGS) entry which is preliminary data.</text>
</comment>
<feature type="region of interest" description="Disordered" evidence="5">
    <location>
        <begin position="581"/>
        <end position="600"/>
    </location>
</feature>
<organism evidence="6 7">
    <name type="scientific">Zingiber officinale</name>
    <name type="common">Ginger</name>
    <name type="synonym">Amomum zingiber</name>
    <dbReference type="NCBI Taxonomy" id="94328"/>
    <lineage>
        <taxon>Eukaryota</taxon>
        <taxon>Viridiplantae</taxon>
        <taxon>Streptophyta</taxon>
        <taxon>Embryophyta</taxon>
        <taxon>Tracheophyta</taxon>
        <taxon>Spermatophyta</taxon>
        <taxon>Magnoliopsida</taxon>
        <taxon>Liliopsida</taxon>
        <taxon>Zingiberales</taxon>
        <taxon>Zingiberaceae</taxon>
        <taxon>Zingiber</taxon>
    </lineage>
</organism>
<reference evidence="6 7" key="1">
    <citation type="submission" date="2020-08" db="EMBL/GenBank/DDBJ databases">
        <title>Plant Genome Project.</title>
        <authorList>
            <person name="Zhang R.-G."/>
        </authorList>
    </citation>
    <scope>NUCLEOTIDE SEQUENCE [LARGE SCALE GENOMIC DNA]</scope>
    <source>
        <tissue evidence="6">Rhizome</tissue>
    </source>
</reference>
<keyword evidence="2" id="KW-0378">Hydrolase</keyword>
<evidence type="ECO:0000256" key="4">
    <source>
        <dbReference type="ARBA" id="ARBA00022840"/>
    </source>
</evidence>
<evidence type="ECO:0000313" key="6">
    <source>
        <dbReference type="EMBL" id="KAG6483431.1"/>
    </source>
</evidence>
<dbReference type="GO" id="GO:0043138">
    <property type="term" value="F:3'-5' DNA helicase activity"/>
    <property type="evidence" value="ECO:0007669"/>
    <property type="project" value="TreeGrafter"/>
</dbReference>
<dbReference type="AlphaFoldDB" id="A0A8J5F850"/>
<name>A0A8J5F850_ZINOF</name>
<keyword evidence="7" id="KW-1185">Reference proteome</keyword>
<keyword evidence="4" id="KW-0067">ATP-binding</keyword>
<dbReference type="GO" id="GO:0000400">
    <property type="term" value="F:four-way junction DNA binding"/>
    <property type="evidence" value="ECO:0007669"/>
    <property type="project" value="TreeGrafter"/>
</dbReference>
<keyword evidence="3" id="KW-0347">Helicase</keyword>
<dbReference type="GO" id="GO:0005524">
    <property type="term" value="F:ATP binding"/>
    <property type="evidence" value="ECO:0007669"/>
    <property type="project" value="UniProtKB-KW"/>
</dbReference>
<proteinExistence type="predicted"/>
<dbReference type="EMBL" id="JACMSC010000016">
    <property type="protein sequence ID" value="KAG6483431.1"/>
    <property type="molecule type" value="Genomic_DNA"/>
</dbReference>
<evidence type="ECO:0000256" key="2">
    <source>
        <dbReference type="ARBA" id="ARBA00022801"/>
    </source>
</evidence>
<dbReference type="PANTHER" id="PTHR14025">
    <property type="entry name" value="FANCONI ANEMIA GROUP M FANCM FAMILY MEMBER"/>
    <property type="match status" value="1"/>
</dbReference>
<keyword evidence="1" id="KW-0547">Nucleotide-binding</keyword>
<protein>
    <submittedName>
        <fullName evidence="6">Uncharacterized protein</fullName>
    </submittedName>
</protein>
<feature type="region of interest" description="Disordered" evidence="5">
    <location>
        <begin position="447"/>
        <end position="514"/>
    </location>
</feature>